<proteinExistence type="predicted"/>
<dbReference type="InterPro" id="IPR006527">
    <property type="entry name" value="F-box-assoc_dom_typ1"/>
</dbReference>
<dbReference type="PANTHER" id="PTHR31672:SF13">
    <property type="entry name" value="F-BOX PROTEIN CPR30-LIKE"/>
    <property type="match status" value="1"/>
</dbReference>
<name>A0A5C7I845_9ROSI</name>
<dbReference type="Pfam" id="PF07734">
    <property type="entry name" value="FBA_1"/>
    <property type="match status" value="1"/>
</dbReference>
<evidence type="ECO:0000313" key="3">
    <source>
        <dbReference type="Proteomes" id="UP000323000"/>
    </source>
</evidence>
<dbReference type="InterPro" id="IPR050796">
    <property type="entry name" value="SCF_F-box_component"/>
</dbReference>
<dbReference type="InterPro" id="IPR001810">
    <property type="entry name" value="F-box_dom"/>
</dbReference>
<dbReference type="Gene3D" id="1.20.1280.50">
    <property type="match status" value="1"/>
</dbReference>
<dbReference type="OrthoDB" id="1867629at2759"/>
<dbReference type="InterPro" id="IPR011043">
    <property type="entry name" value="Gal_Oxase/kelch_b-propeller"/>
</dbReference>
<sequence length="409" mass="46635">MNRVSRGRDMRRKGDFSLPDDVMIDIFLRFPIKKLAQLRCVCKSWNQLITNQSFVESHINQSTSKACILYHPHGFQPLELGLYSETQDFSWYPETNEFVFAESQTLELSLYFGTDRKPAKICNPPAKIRNPPFATELMDWNIIGSCNGVLCLCSNSDRSLIYMWNPFISKYITLPRPFYKYNIRYVGFGVDHLSGHLDDFKVVTISASANAEVYSLRKNSWKIVPEGFPPSIELSCCPRDHPVFVKGCVHWCARVSCYLDSKCPWLIVSFDFVNEVFQKIMLPNDLSTSDGAKFLNVVNGCLCVFAGVDEVCSSYELWVMKEYSVVESWTRTCIIEKPDKYWWPLGFTRTGGIFAQGVCEHGDSTLLTYQPDTKTFTCTCFPLNLPHTPVQVLTFVKSLVAPIPPSLVL</sequence>
<reference evidence="3" key="1">
    <citation type="journal article" date="2019" name="Gigascience">
        <title>De novo genome assembly of the endangered Acer yangbiense, a plant species with extremely small populations endemic to Yunnan Province, China.</title>
        <authorList>
            <person name="Yang J."/>
            <person name="Wariss H.M."/>
            <person name="Tao L."/>
            <person name="Zhang R."/>
            <person name="Yun Q."/>
            <person name="Hollingsworth P."/>
            <person name="Dao Z."/>
            <person name="Luo G."/>
            <person name="Guo H."/>
            <person name="Ma Y."/>
            <person name="Sun W."/>
        </authorList>
    </citation>
    <scope>NUCLEOTIDE SEQUENCE [LARGE SCALE GENOMIC DNA]</scope>
    <source>
        <strain evidence="3">cv. Malutang</strain>
    </source>
</reference>
<evidence type="ECO:0000313" key="2">
    <source>
        <dbReference type="EMBL" id="TXG64939.1"/>
    </source>
</evidence>
<keyword evidence="3" id="KW-1185">Reference proteome</keyword>
<dbReference type="SMART" id="SM00256">
    <property type="entry name" value="FBOX"/>
    <property type="match status" value="1"/>
</dbReference>
<dbReference type="NCBIfam" id="TIGR01640">
    <property type="entry name" value="F_box_assoc_1"/>
    <property type="match status" value="1"/>
</dbReference>
<evidence type="ECO:0000259" key="1">
    <source>
        <dbReference type="PROSITE" id="PS50181"/>
    </source>
</evidence>
<dbReference type="CDD" id="cd22157">
    <property type="entry name" value="F-box_AtFBW1-like"/>
    <property type="match status" value="1"/>
</dbReference>
<dbReference type="AlphaFoldDB" id="A0A5C7I845"/>
<dbReference type="PANTHER" id="PTHR31672">
    <property type="entry name" value="BNACNNG10540D PROTEIN"/>
    <property type="match status" value="1"/>
</dbReference>
<gene>
    <name evidence="2" type="ORF">EZV62_011933</name>
</gene>
<dbReference type="Pfam" id="PF00646">
    <property type="entry name" value="F-box"/>
    <property type="match status" value="1"/>
</dbReference>
<protein>
    <recommendedName>
        <fullName evidence="1">F-box domain-containing protein</fullName>
    </recommendedName>
</protein>
<dbReference type="SUPFAM" id="SSF81383">
    <property type="entry name" value="F-box domain"/>
    <property type="match status" value="1"/>
</dbReference>
<dbReference type="EMBL" id="VAHF01000004">
    <property type="protein sequence ID" value="TXG64939.1"/>
    <property type="molecule type" value="Genomic_DNA"/>
</dbReference>
<dbReference type="InterPro" id="IPR017451">
    <property type="entry name" value="F-box-assoc_interact_dom"/>
</dbReference>
<feature type="domain" description="F-box" evidence="1">
    <location>
        <begin position="12"/>
        <end position="58"/>
    </location>
</feature>
<dbReference type="SUPFAM" id="SSF50965">
    <property type="entry name" value="Galactose oxidase, central domain"/>
    <property type="match status" value="1"/>
</dbReference>
<dbReference type="PROSITE" id="PS50181">
    <property type="entry name" value="FBOX"/>
    <property type="match status" value="1"/>
</dbReference>
<accession>A0A5C7I845</accession>
<dbReference type="InterPro" id="IPR036047">
    <property type="entry name" value="F-box-like_dom_sf"/>
</dbReference>
<organism evidence="2 3">
    <name type="scientific">Acer yangbiense</name>
    <dbReference type="NCBI Taxonomy" id="1000413"/>
    <lineage>
        <taxon>Eukaryota</taxon>
        <taxon>Viridiplantae</taxon>
        <taxon>Streptophyta</taxon>
        <taxon>Embryophyta</taxon>
        <taxon>Tracheophyta</taxon>
        <taxon>Spermatophyta</taxon>
        <taxon>Magnoliopsida</taxon>
        <taxon>eudicotyledons</taxon>
        <taxon>Gunneridae</taxon>
        <taxon>Pentapetalae</taxon>
        <taxon>rosids</taxon>
        <taxon>malvids</taxon>
        <taxon>Sapindales</taxon>
        <taxon>Sapindaceae</taxon>
        <taxon>Hippocastanoideae</taxon>
        <taxon>Acereae</taxon>
        <taxon>Acer</taxon>
    </lineage>
</organism>
<dbReference type="Proteomes" id="UP000323000">
    <property type="component" value="Chromosome 4"/>
</dbReference>
<comment type="caution">
    <text evidence="2">The sequence shown here is derived from an EMBL/GenBank/DDBJ whole genome shotgun (WGS) entry which is preliminary data.</text>
</comment>